<evidence type="ECO:0000256" key="3">
    <source>
        <dbReference type="ARBA" id="ARBA00023163"/>
    </source>
</evidence>
<dbReference type="EMBL" id="JAVRRD010000035">
    <property type="protein sequence ID" value="KAK5045707.1"/>
    <property type="molecule type" value="Genomic_DNA"/>
</dbReference>
<organism evidence="6 7">
    <name type="scientific">Exophiala bonariae</name>
    <dbReference type="NCBI Taxonomy" id="1690606"/>
    <lineage>
        <taxon>Eukaryota</taxon>
        <taxon>Fungi</taxon>
        <taxon>Dikarya</taxon>
        <taxon>Ascomycota</taxon>
        <taxon>Pezizomycotina</taxon>
        <taxon>Eurotiomycetes</taxon>
        <taxon>Chaetothyriomycetidae</taxon>
        <taxon>Chaetothyriales</taxon>
        <taxon>Herpotrichiellaceae</taxon>
        <taxon>Exophiala</taxon>
    </lineage>
</organism>
<dbReference type="PANTHER" id="PTHR47784:SF10">
    <property type="entry name" value="TRANSCRIPTION FACTOR, PUTATIVE (AFU_ORTHOLOGUE AFUA_6G14150)-RELATED"/>
    <property type="match status" value="1"/>
</dbReference>
<comment type="caution">
    <text evidence="6">The sequence shown here is derived from an EMBL/GenBank/DDBJ whole genome shotgun (WGS) entry which is preliminary data.</text>
</comment>
<keyword evidence="7" id="KW-1185">Reference proteome</keyword>
<proteinExistence type="predicted"/>
<reference evidence="6 7" key="1">
    <citation type="submission" date="2023-08" db="EMBL/GenBank/DDBJ databases">
        <title>Black Yeasts Isolated from many extreme environments.</title>
        <authorList>
            <person name="Coleine C."/>
            <person name="Stajich J.E."/>
            <person name="Selbmann L."/>
        </authorList>
    </citation>
    <scope>NUCLEOTIDE SEQUENCE [LARGE SCALE GENOMIC DNA]</scope>
    <source>
        <strain evidence="6 7">CCFEE 5792</strain>
    </source>
</reference>
<dbReference type="CDD" id="cd00067">
    <property type="entry name" value="GAL4"/>
    <property type="match status" value="1"/>
</dbReference>
<dbReference type="Proteomes" id="UP001358417">
    <property type="component" value="Unassembled WGS sequence"/>
</dbReference>
<dbReference type="InterPro" id="IPR036864">
    <property type="entry name" value="Zn2-C6_fun-type_DNA-bd_sf"/>
</dbReference>
<keyword evidence="1" id="KW-0805">Transcription regulation</keyword>
<name>A0AAV9MWA2_9EURO</name>
<evidence type="ECO:0000313" key="6">
    <source>
        <dbReference type="EMBL" id="KAK5045707.1"/>
    </source>
</evidence>
<dbReference type="GO" id="GO:0001228">
    <property type="term" value="F:DNA-binding transcription activator activity, RNA polymerase II-specific"/>
    <property type="evidence" value="ECO:0007669"/>
    <property type="project" value="TreeGrafter"/>
</dbReference>
<evidence type="ECO:0000313" key="7">
    <source>
        <dbReference type="Proteomes" id="UP001358417"/>
    </source>
</evidence>
<dbReference type="InterPro" id="IPR001138">
    <property type="entry name" value="Zn2Cys6_DnaBD"/>
</dbReference>
<dbReference type="SUPFAM" id="SSF57701">
    <property type="entry name" value="Zn2/Cys6 DNA-binding domain"/>
    <property type="match status" value="1"/>
</dbReference>
<dbReference type="RefSeq" id="XP_064701325.1">
    <property type="nucleotide sequence ID" value="XM_064852618.1"/>
</dbReference>
<evidence type="ECO:0000256" key="1">
    <source>
        <dbReference type="ARBA" id="ARBA00023015"/>
    </source>
</evidence>
<dbReference type="Gene3D" id="4.10.240.10">
    <property type="entry name" value="Zn(2)-C6 fungal-type DNA-binding domain"/>
    <property type="match status" value="1"/>
</dbReference>
<dbReference type="AlphaFoldDB" id="A0AAV9MWA2"/>
<sequence length="401" mass="44527">MPPRRSHAKSRRGCINCKSRHIKCDEGGPPCERCKLRGTPCEYTSIGPVPKISSPSEAQKGSALDAVSSRVTQVRLPADRRLLELQLMHRWSTGTYKSCVTPQVNDGELWQQKVPALAVQYDFLLNGLLALSAYDCARAAIEAESEQYVNSAVEYHALALGSFRSYVPRIDSESHEAAFACSLILMILAIASAQFASTPGVGISHDMVQNAIVHFEMLRGCVPILDINVDLLLSNPQIQKLVPWEDLPRTMVDGPTRTAFGHLRDFNDKKIVAARDKPGEYNIGQIAHWEICKKAISMLTECFEKCVDDLSRGYALGWLNVAGEDYIKALKDEDNAALLVLMFWGVLVDKLGHQVWWAEKFGSLLVSEISNRVLTVNDDKETQDMIAWARGNVSSGHQEQT</sequence>
<dbReference type="SMART" id="SM00066">
    <property type="entry name" value="GAL4"/>
    <property type="match status" value="1"/>
</dbReference>
<dbReference type="Pfam" id="PF00172">
    <property type="entry name" value="Zn_clus"/>
    <property type="match status" value="1"/>
</dbReference>
<dbReference type="PROSITE" id="PS50048">
    <property type="entry name" value="ZN2_CY6_FUNGAL_2"/>
    <property type="match status" value="1"/>
</dbReference>
<evidence type="ECO:0000259" key="5">
    <source>
        <dbReference type="PROSITE" id="PS50048"/>
    </source>
</evidence>
<gene>
    <name evidence="6" type="ORF">LTR84_009076</name>
</gene>
<dbReference type="GO" id="GO:0003677">
    <property type="term" value="F:DNA binding"/>
    <property type="evidence" value="ECO:0007669"/>
    <property type="project" value="UniProtKB-KW"/>
</dbReference>
<evidence type="ECO:0000256" key="2">
    <source>
        <dbReference type="ARBA" id="ARBA00023125"/>
    </source>
</evidence>
<dbReference type="GeneID" id="89977237"/>
<keyword evidence="4" id="KW-0539">Nucleus</keyword>
<dbReference type="InterPro" id="IPR053157">
    <property type="entry name" value="Sterol_Uptake_Regulator"/>
</dbReference>
<dbReference type="PANTHER" id="PTHR47784">
    <property type="entry name" value="STEROL UPTAKE CONTROL PROTEIN 2"/>
    <property type="match status" value="1"/>
</dbReference>
<feature type="domain" description="Zn(2)-C6 fungal-type" evidence="5">
    <location>
        <begin position="13"/>
        <end position="43"/>
    </location>
</feature>
<protein>
    <recommendedName>
        <fullName evidence="5">Zn(2)-C6 fungal-type domain-containing protein</fullName>
    </recommendedName>
</protein>
<evidence type="ECO:0000256" key="4">
    <source>
        <dbReference type="ARBA" id="ARBA00023242"/>
    </source>
</evidence>
<keyword evidence="3" id="KW-0804">Transcription</keyword>
<accession>A0AAV9MWA2</accession>
<dbReference type="PROSITE" id="PS00463">
    <property type="entry name" value="ZN2_CY6_FUNGAL_1"/>
    <property type="match status" value="1"/>
</dbReference>
<dbReference type="GO" id="GO:0008270">
    <property type="term" value="F:zinc ion binding"/>
    <property type="evidence" value="ECO:0007669"/>
    <property type="project" value="InterPro"/>
</dbReference>
<keyword evidence="2" id="KW-0238">DNA-binding</keyword>